<evidence type="ECO:0000256" key="1">
    <source>
        <dbReference type="HAMAP-Rule" id="MF_00386"/>
    </source>
</evidence>
<feature type="compositionally biased region" description="Basic and acidic residues" evidence="2">
    <location>
        <begin position="80"/>
        <end position="93"/>
    </location>
</feature>
<keyword evidence="4" id="KW-1185">Reference proteome</keyword>
<keyword evidence="1" id="KW-1003">Cell membrane</keyword>
<dbReference type="NCBIfam" id="TIGR00278">
    <property type="entry name" value="membrane protein insertion efficiency factor YidD"/>
    <property type="match status" value="1"/>
</dbReference>
<protein>
    <recommendedName>
        <fullName evidence="1">Putative membrane protein insertion efficiency factor</fullName>
    </recommendedName>
</protein>
<dbReference type="RefSeq" id="WP_380134895.1">
    <property type="nucleotide sequence ID" value="NZ_JBHLUI010000003.1"/>
</dbReference>
<organism evidence="3 4">
    <name type="scientific">Kineococcus gynurae</name>
    <dbReference type="NCBI Taxonomy" id="452979"/>
    <lineage>
        <taxon>Bacteria</taxon>
        <taxon>Bacillati</taxon>
        <taxon>Actinomycetota</taxon>
        <taxon>Actinomycetes</taxon>
        <taxon>Kineosporiales</taxon>
        <taxon>Kineosporiaceae</taxon>
        <taxon>Kineococcus</taxon>
    </lineage>
</organism>
<dbReference type="EMBL" id="JBHMDM010000004">
    <property type="protein sequence ID" value="MFB9377207.1"/>
    <property type="molecule type" value="Genomic_DNA"/>
</dbReference>
<dbReference type="Proteomes" id="UP001589748">
    <property type="component" value="Unassembled WGS sequence"/>
</dbReference>
<evidence type="ECO:0000256" key="2">
    <source>
        <dbReference type="SAM" id="MobiDB-lite"/>
    </source>
</evidence>
<dbReference type="PANTHER" id="PTHR33383:SF1">
    <property type="entry name" value="MEMBRANE PROTEIN INSERTION EFFICIENCY FACTOR-RELATED"/>
    <property type="match status" value="1"/>
</dbReference>
<comment type="subcellular location">
    <subcellularLocation>
        <location evidence="1">Cell membrane</location>
        <topology evidence="1">Peripheral membrane protein</topology>
        <orientation evidence="1">Cytoplasmic side</orientation>
    </subcellularLocation>
</comment>
<sequence>MSRAWWHPVRWPALLLTVLVRAYQLLVSPLLGPTCRFYPSCSQYAIDALRERGVLVGLWLTVRRLGRCHPWNPGGVDPVPPRRADRDRASTAP</sequence>
<evidence type="ECO:0000313" key="4">
    <source>
        <dbReference type="Proteomes" id="UP001589748"/>
    </source>
</evidence>
<dbReference type="Pfam" id="PF01809">
    <property type="entry name" value="YidD"/>
    <property type="match status" value="1"/>
</dbReference>
<evidence type="ECO:0000313" key="3">
    <source>
        <dbReference type="EMBL" id="MFB9377207.1"/>
    </source>
</evidence>
<dbReference type="InterPro" id="IPR002696">
    <property type="entry name" value="Membr_insert_effic_factor_YidD"/>
</dbReference>
<proteinExistence type="inferred from homology"/>
<feature type="region of interest" description="Disordered" evidence="2">
    <location>
        <begin position="71"/>
        <end position="93"/>
    </location>
</feature>
<keyword evidence="1" id="KW-0472">Membrane</keyword>
<comment type="similarity">
    <text evidence="1">Belongs to the UPF0161 family.</text>
</comment>
<accession>A0ABV5LSY8</accession>
<dbReference type="HAMAP" id="MF_00386">
    <property type="entry name" value="UPF0161_YidD"/>
    <property type="match status" value="1"/>
</dbReference>
<name>A0ABV5LSY8_9ACTN</name>
<comment type="caution">
    <text evidence="3">The sequence shown here is derived from an EMBL/GenBank/DDBJ whole genome shotgun (WGS) entry which is preliminary data.</text>
</comment>
<dbReference type="SMART" id="SM01234">
    <property type="entry name" value="Haemolytic"/>
    <property type="match status" value="1"/>
</dbReference>
<gene>
    <name evidence="3" type="primary">yidD</name>
    <name evidence="3" type="ORF">ACFFVI_09515</name>
</gene>
<comment type="function">
    <text evidence="1">Could be involved in insertion of integral membrane proteins into the membrane.</text>
</comment>
<dbReference type="PANTHER" id="PTHR33383">
    <property type="entry name" value="MEMBRANE PROTEIN INSERTION EFFICIENCY FACTOR-RELATED"/>
    <property type="match status" value="1"/>
</dbReference>
<reference evidence="3 4" key="1">
    <citation type="submission" date="2024-09" db="EMBL/GenBank/DDBJ databases">
        <authorList>
            <person name="Sun Q."/>
            <person name="Mori K."/>
        </authorList>
    </citation>
    <scope>NUCLEOTIDE SEQUENCE [LARGE SCALE GENOMIC DNA]</scope>
    <source>
        <strain evidence="3 4">TISTR 1856</strain>
    </source>
</reference>